<gene>
    <name evidence="1" type="ORF">BPOR_0645g00080</name>
</gene>
<dbReference type="STRING" id="87229.A0A4Z1KDI7"/>
<dbReference type="EMBL" id="PQXO01000644">
    <property type="protein sequence ID" value="TGO83456.1"/>
    <property type="molecule type" value="Genomic_DNA"/>
</dbReference>
<name>A0A4Z1KDI7_9HELO</name>
<protein>
    <submittedName>
        <fullName evidence="1">Uncharacterized protein</fullName>
    </submittedName>
</protein>
<evidence type="ECO:0000313" key="2">
    <source>
        <dbReference type="Proteomes" id="UP000297280"/>
    </source>
</evidence>
<sequence length="199" mass="22991">MKKRKTTLLSWYDIVNNYTTRHISIRKDTLIGISAIAKVIAEEMGQPPSAYKAGLWEHDFHRGLLWRRFYNSGLPLIRHAEYIAPSWSWASNSASLMPTRRIYSDPRHDNTKYQLDAEIKEIIIDNENDNHFGIINKRHVKLSGPTLKICRHKIPSIFWDCPEHPAQVSAKEFNPYSYSAVEHISEGSASQHFKFSGEP</sequence>
<dbReference type="PANTHER" id="PTHR33112">
    <property type="entry name" value="DOMAIN PROTEIN, PUTATIVE-RELATED"/>
    <property type="match status" value="1"/>
</dbReference>
<proteinExistence type="predicted"/>
<organism evidence="1 2">
    <name type="scientific">Botrytis porri</name>
    <dbReference type="NCBI Taxonomy" id="87229"/>
    <lineage>
        <taxon>Eukaryota</taxon>
        <taxon>Fungi</taxon>
        <taxon>Dikarya</taxon>
        <taxon>Ascomycota</taxon>
        <taxon>Pezizomycotina</taxon>
        <taxon>Leotiomycetes</taxon>
        <taxon>Helotiales</taxon>
        <taxon>Sclerotiniaceae</taxon>
        <taxon>Botrytis</taxon>
    </lineage>
</organism>
<dbReference type="AlphaFoldDB" id="A0A4Z1KDI7"/>
<accession>A0A4Z1KDI7</accession>
<dbReference type="PANTHER" id="PTHR33112:SF16">
    <property type="entry name" value="HETEROKARYON INCOMPATIBILITY DOMAIN-CONTAINING PROTEIN"/>
    <property type="match status" value="1"/>
</dbReference>
<dbReference type="Proteomes" id="UP000297280">
    <property type="component" value="Unassembled WGS sequence"/>
</dbReference>
<reference evidence="1 2" key="1">
    <citation type="submission" date="2017-12" db="EMBL/GenBank/DDBJ databases">
        <title>Comparative genomics of Botrytis spp.</title>
        <authorList>
            <person name="Valero-Jimenez C.A."/>
            <person name="Tapia P."/>
            <person name="Veloso J."/>
            <person name="Silva-Moreno E."/>
            <person name="Staats M."/>
            <person name="Valdes J.H."/>
            <person name="Van Kan J.A.L."/>
        </authorList>
    </citation>
    <scope>NUCLEOTIDE SEQUENCE [LARGE SCALE GENOMIC DNA]</scope>
    <source>
        <strain evidence="1 2">MUCL3349</strain>
    </source>
</reference>
<keyword evidence="2" id="KW-1185">Reference proteome</keyword>
<comment type="caution">
    <text evidence="1">The sequence shown here is derived from an EMBL/GenBank/DDBJ whole genome shotgun (WGS) entry which is preliminary data.</text>
</comment>
<evidence type="ECO:0000313" key="1">
    <source>
        <dbReference type="EMBL" id="TGO83456.1"/>
    </source>
</evidence>